<reference evidence="3 4" key="1">
    <citation type="submission" date="2015-07" db="EMBL/GenBank/DDBJ databases">
        <title>Genome sequence of Ornatilinea apprima DSM 23815.</title>
        <authorList>
            <person name="Hemp J."/>
            <person name="Ward L.M."/>
            <person name="Pace L.A."/>
            <person name="Fischer W.W."/>
        </authorList>
    </citation>
    <scope>NUCLEOTIDE SEQUENCE [LARGE SCALE GENOMIC DNA]</scope>
    <source>
        <strain evidence="3 4">P3M-1</strain>
    </source>
</reference>
<protein>
    <recommendedName>
        <fullName evidence="2">HPt domain-containing protein</fullName>
    </recommendedName>
</protein>
<evidence type="ECO:0000313" key="4">
    <source>
        <dbReference type="Proteomes" id="UP000050417"/>
    </source>
</evidence>
<dbReference type="SUPFAM" id="SSF47226">
    <property type="entry name" value="Histidine-containing phosphotransfer domain, HPT domain"/>
    <property type="match status" value="1"/>
</dbReference>
<evidence type="ECO:0000313" key="3">
    <source>
        <dbReference type="EMBL" id="KPL79075.1"/>
    </source>
</evidence>
<dbReference type="PROSITE" id="PS50894">
    <property type="entry name" value="HPT"/>
    <property type="match status" value="1"/>
</dbReference>
<name>A0A0P6XH10_9CHLR</name>
<evidence type="ECO:0000259" key="2">
    <source>
        <dbReference type="PROSITE" id="PS50894"/>
    </source>
</evidence>
<dbReference type="Proteomes" id="UP000050417">
    <property type="component" value="Unassembled WGS sequence"/>
</dbReference>
<organism evidence="3 4">
    <name type="scientific">Ornatilinea apprima</name>
    <dbReference type="NCBI Taxonomy" id="1134406"/>
    <lineage>
        <taxon>Bacteria</taxon>
        <taxon>Bacillati</taxon>
        <taxon>Chloroflexota</taxon>
        <taxon>Anaerolineae</taxon>
        <taxon>Anaerolineales</taxon>
        <taxon>Anaerolineaceae</taxon>
        <taxon>Ornatilinea</taxon>
    </lineage>
</organism>
<sequence>MAQILNLDTVATLRDLGDDLVLDLIQTYVAESDRLVSEIAAAAAAGNAAQIGSLAHSLKGSSLNMGLEVIGEVGLRLEKCGKGGDVEGAKGLLPELEQKYAQTKQALAELEKQLNV</sequence>
<dbReference type="RefSeq" id="WP_075061698.1">
    <property type="nucleotide sequence ID" value="NZ_LGCL01000015.1"/>
</dbReference>
<dbReference type="AlphaFoldDB" id="A0A0P6XH10"/>
<proteinExistence type="predicted"/>
<keyword evidence="4" id="KW-1185">Reference proteome</keyword>
<feature type="domain" description="HPt" evidence="2">
    <location>
        <begin position="17"/>
        <end position="114"/>
    </location>
</feature>
<comment type="caution">
    <text evidence="3">The sequence shown here is derived from an EMBL/GenBank/DDBJ whole genome shotgun (WGS) entry which is preliminary data.</text>
</comment>
<dbReference type="Gene3D" id="1.20.120.160">
    <property type="entry name" value="HPT domain"/>
    <property type="match status" value="1"/>
</dbReference>
<dbReference type="InterPro" id="IPR008207">
    <property type="entry name" value="Sig_transdc_His_kin_Hpt_dom"/>
</dbReference>
<gene>
    <name evidence="3" type="ORF">ADN00_04145</name>
</gene>
<keyword evidence="1" id="KW-0597">Phosphoprotein</keyword>
<accession>A0A0P6XH10</accession>
<dbReference type="GO" id="GO:0000160">
    <property type="term" value="P:phosphorelay signal transduction system"/>
    <property type="evidence" value="ECO:0007669"/>
    <property type="project" value="InterPro"/>
</dbReference>
<dbReference type="OrthoDB" id="9131849at2"/>
<dbReference type="STRING" id="1134406.ADN00_04145"/>
<dbReference type="SMART" id="SM00073">
    <property type="entry name" value="HPT"/>
    <property type="match status" value="1"/>
</dbReference>
<feature type="modified residue" description="Phosphohistidine" evidence="1">
    <location>
        <position position="56"/>
    </location>
</feature>
<dbReference type="EMBL" id="LGCL01000015">
    <property type="protein sequence ID" value="KPL79075.1"/>
    <property type="molecule type" value="Genomic_DNA"/>
</dbReference>
<dbReference type="Pfam" id="PF01627">
    <property type="entry name" value="Hpt"/>
    <property type="match status" value="1"/>
</dbReference>
<evidence type="ECO:0000256" key="1">
    <source>
        <dbReference type="PROSITE-ProRule" id="PRU00110"/>
    </source>
</evidence>
<dbReference type="InterPro" id="IPR036641">
    <property type="entry name" value="HPT_dom_sf"/>
</dbReference>